<protein>
    <recommendedName>
        <fullName evidence="5">Metal-dependent phosphohydrolase</fullName>
    </recommendedName>
</protein>
<evidence type="ECO:0000313" key="2">
    <source>
        <dbReference type="EMBL" id="KPG37055.1"/>
    </source>
</evidence>
<dbReference type="Gene3D" id="1.10.3210.10">
    <property type="entry name" value="Hypothetical protein af1432"/>
    <property type="match status" value="1"/>
</dbReference>
<comment type="caution">
    <text evidence="1">The sequence shown here is derived from an EMBL/GenBank/DDBJ whole genome shotgun (WGS) entry which is preliminary data.</text>
</comment>
<dbReference type="RefSeq" id="WP_043077160.1">
    <property type="nucleotide sequence ID" value="NZ_CP011530.1"/>
</dbReference>
<name>A0A7V8LQD0_9MYCO</name>
<dbReference type="PANTHER" id="PTHR21174">
    <property type="match status" value="1"/>
</dbReference>
<dbReference type="OrthoDB" id="9808993at2"/>
<sequence length="191" mass="21642">MTATTALTDDLRSDLLRRWSEPHRRHHDVVHLREVLDAVDLLAQDGVVFDREPVELAAWFHDAVYEIGRTDNERQSADLARELLLPSVGDEVARLVELTETHRVQPDDVNGAVLSDADLSVLGASAERYARYVDAVREEYASFPDEVFRPERARVLRALLDKPELFHTGAGRVRWEAAARRNVGAELRRLG</sequence>
<organism evidence="1 3">
    <name type="scientific">Mycobacteroides immunogenum</name>
    <dbReference type="NCBI Taxonomy" id="83262"/>
    <lineage>
        <taxon>Bacteria</taxon>
        <taxon>Bacillati</taxon>
        <taxon>Actinomycetota</taxon>
        <taxon>Actinomycetes</taxon>
        <taxon>Mycobacteriales</taxon>
        <taxon>Mycobacteriaceae</taxon>
        <taxon>Mycobacteroides</taxon>
    </lineage>
</organism>
<gene>
    <name evidence="1" type="ORF">AN908_11255</name>
    <name evidence="2" type="ORF">AN912_01735</name>
</gene>
<dbReference type="KEGG" id="miz:BAB75_07700"/>
<dbReference type="GeneID" id="45763779"/>
<dbReference type="Proteomes" id="UP000037962">
    <property type="component" value="Unassembled WGS sequence"/>
</dbReference>
<dbReference type="EMBL" id="LJFO01000005">
    <property type="protein sequence ID" value="KPG12143.1"/>
    <property type="molecule type" value="Genomic_DNA"/>
</dbReference>
<dbReference type="EMBL" id="LJFS01000002">
    <property type="protein sequence ID" value="KPG37055.1"/>
    <property type="molecule type" value="Genomic_DNA"/>
</dbReference>
<dbReference type="PIRSF" id="PIRSF035170">
    <property type="entry name" value="HD_phosphohydro"/>
    <property type="match status" value="1"/>
</dbReference>
<dbReference type="Proteomes" id="UP000037843">
    <property type="component" value="Unassembled WGS sequence"/>
</dbReference>
<proteinExistence type="predicted"/>
<evidence type="ECO:0000313" key="1">
    <source>
        <dbReference type="EMBL" id="KPG12143.1"/>
    </source>
</evidence>
<keyword evidence="4" id="KW-1185">Reference proteome</keyword>
<evidence type="ECO:0000313" key="4">
    <source>
        <dbReference type="Proteomes" id="UP000037962"/>
    </source>
</evidence>
<dbReference type="PANTHER" id="PTHR21174:SF0">
    <property type="entry name" value="HD PHOSPHOHYDROLASE FAMILY PROTEIN-RELATED"/>
    <property type="match status" value="1"/>
</dbReference>
<reference evidence="3 4" key="1">
    <citation type="submission" date="2015-09" db="EMBL/GenBank/DDBJ databases">
        <title>Genome Sequences of Mycobacterium immunogenum Isolates, Recuperated from a Chloraminated Drinking Water Distribution System Simulator Subjected to Episodes of Nitrification.</title>
        <authorList>
            <person name="Gomez-Alvarez V."/>
            <person name="Revetta R.P."/>
        </authorList>
    </citation>
    <scope>NUCLEOTIDE SEQUENCE [LARGE SCALE GENOMIC DNA]</scope>
    <source>
        <strain evidence="1 3">H008</strain>
        <strain evidence="2 4">H076</strain>
    </source>
</reference>
<dbReference type="AlphaFoldDB" id="A0A7V8LQD0"/>
<dbReference type="SUPFAM" id="SSF109604">
    <property type="entry name" value="HD-domain/PDEase-like"/>
    <property type="match status" value="1"/>
</dbReference>
<evidence type="ECO:0008006" key="5">
    <source>
        <dbReference type="Google" id="ProtNLM"/>
    </source>
</evidence>
<dbReference type="InterPro" id="IPR009218">
    <property type="entry name" value="HD_phosphohydro"/>
</dbReference>
<evidence type="ECO:0000313" key="3">
    <source>
        <dbReference type="Proteomes" id="UP000037843"/>
    </source>
</evidence>
<accession>A0A7V8LQD0</accession>